<keyword evidence="1" id="KW-0812">Transmembrane</keyword>
<dbReference type="InParanoid" id="Q7UW17"/>
<reference evidence="2 3" key="1">
    <citation type="journal article" date="2003" name="Proc. Natl. Acad. Sci. U.S.A.">
        <title>Complete genome sequence of the marine planctomycete Pirellula sp. strain 1.</title>
        <authorList>
            <person name="Gloeckner F.O."/>
            <person name="Kube M."/>
            <person name="Bauer M."/>
            <person name="Teeling H."/>
            <person name="Lombardot T."/>
            <person name="Ludwig W."/>
            <person name="Gade D."/>
            <person name="Beck A."/>
            <person name="Borzym K."/>
            <person name="Heitmann K."/>
            <person name="Rabus R."/>
            <person name="Schlesner H."/>
            <person name="Amann R."/>
            <person name="Reinhardt R."/>
        </authorList>
    </citation>
    <scope>NUCLEOTIDE SEQUENCE [LARGE SCALE GENOMIC DNA]</scope>
    <source>
        <strain evidence="3">DSM 10527 / NCIMB 13988 / SH1</strain>
    </source>
</reference>
<protein>
    <recommendedName>
        <fullName evidence="4">Transmembrane protein</fullName>
    </recommendedName>
</protein>
<feature type="transmembrane region" description="Helical" evidence="1">
    <location>
        <begin position="12"/>
        <end position="32"/>
    </location>
</feature>
<keyword evidence="1" id="KW-1133">Transmembrane helix</keyword>
<keyword evidence="1" id="KW-0472">Membrane</keyword>
<dbReference type="EMBL" id="BX294136">
    <property type="protein sequence ID" value="CAD72554.1"/>
    <property type="molecule type" value="Genomic_DNA"/>
</dbReference>
<evidence type="ECO:0000313" key="3">
    <source>
        <dbReference type="Proteomes" id="UP000001025"/>
    </source>
</evidence>
<feature type="transmembrane region" description="Helical" evidence="1">
    <location>
        <begin position="39"/>
        <end position="59"/>
    </location>
</feature>
<feature type="transmembrane region" description="Helical" evidence="1">
    <location>
        <begin position="79"/>
        <end position="103"/>
    </location>
</feature>
<sequence>MELDSMHVLTEVIAPHGWFALTCCVFGTSLASHRWGGRGFVFSVLLHGFAYAIVDQRWIRPEVDAPGWSGAPDQDAVFYLGVAVRIAVLFVILVATFFATKFFGLRLGNGRTR</sequence>
<dbReference type="HOGENOM" id="CLU_2131545_0_0_0"/>
<evidence type="ECO:0008006" key="4">
    <source>
        <dbReference type="Google" id="ProtNLM"/>
    </source>
</evidence>
<evidence type="ECO:0000313" key="2">
    <source>
        <dbReference type="EMBL" id="CAD72554.1"/>
    </source>
</evidence>
<gene>
    <name evidence="2" type="ordered locus">RB2326</name>
</gene>
<dbReference type="AlphaFoldDB" id="Q7UW17"/>
<accession>Q7UW17</accession>
<dbReference type="STRING" id="243090.RB2326"/>
<dbReference type="OrthoDB" id="292407at2"/>
<keyword evidence="3" id="KW-1185">Reference proteome</keyword>
<dbReference type="EnsemblBacteria" id="CAD72554">
    <property type="protein sequence ID" value="CAD72554"/>
    <property type="gene ID" value="RB2326"/>
</dbReference>
<proteinExistence type="predicted"/>
<evidence type="ECO:0000256" key="1">
    <source>
        <dbReference type="SAM" id="Phobius"/>
    </source>
</evidence>
<dbReference type="KEGG" id="rba:RB2326"/>
<organism evidence="2 3">
    <name type="scientific">Rhodopirellula baltica (strain DSM 10527 / NCIMB 13988 / SH1)</name>
    <dbReference type="NCBI Taxonomy" id="243090"/>
    <lineage>
        <taxon>Bacteria</taxon>
        <taxon>Pseudomonadati</taxon>
        <taxon>Planctomycetota</taxon>
        <taxon>Planctomycetia</taxon>
        <taxon>Pirellulales</taxon>
        <taxon>Pirellulaceae</taxon>
        <taxon>Rhodopirellula</taxon>
    </lineage>
</organism>
<dbReference type="Proteomes" id="UP000001025">
    <property type="component" value="Chromosome"/>
</dbReference>
<name>Q7UW17_RHOBA</name>